<dbReference type="GO" id="GO:0030246">
    <property type="term" value="F:carbohydrate binding"/>
    <property type="evidence" value="ECO:0007669"/>
    <property type="project" value="InterPro"/>
</dbReference>
<keyword evidence="7" id="KW-1185">Reference proteome</keyword>
<keyword evidence="2" id="KW-0732">Signal</keyword>
<dbReference type="RefSeq" id="WP_146072212.1">
    <property type="nucleotide sequence ID" value="NZ_FNVA01000006.1"/>
</dbReference>
<dbReference type="CDD" id="cd00102">
    <property type="entry name" value="IPT"/>
    <property type="match status" value="1"/>
</dbReference>
<dbReference type="PANTHER" id="PTHR11452">
    <property type="entry name" value="ALPHA-GALACTOSIDASE/ALPHA-N-ACETYLGALACTOSAMINIDASE"/>
    <property type="match status" value="1"/>
</dbReference>
<dbReference type="InterPro" id="IPR013785">
    <property type="entry name" value="Aldolase_TIM"/>
</dbReference>
<comment type="similarity">
    <text evidence="1">Belongs to the glycosyl hydrolase 27 family.</text>
</comment>
<evidence type="ECO:0000313" key="7">
    <source>
        <dbReference type="Proteomes" id="UP000236728"/>
    </source>
</evidence>
<dbReference type="GO" id="GO:0005975">
    <property type="term" value="P:carbohydrate metabolic process"/>
    <property type="evidence" value="ECO:0007669"/>
    <property type="project" value="InterPro"/>
</dbReference>
<dbReference type="PROSITE" id="PS51175">
    <property type="entry name" value="CBM6"/>
    <property type="match status" value="2"/>
</dbReference>
<dbReference type="Gene3D" id="2.60.40.10">
    <property type="entry name" value="Immunoglobulins"/>
    <property type="match status" value="1"/>
</dbReference>
<dbReference type="InterPro" id="IPR005084">
    <property type="entry name" value="CBM6"/>
</dbReference>
<dbReference type="Pfam" id="PF17801">
    <property type="entry name" value="Melibiase_C"/>
    <property type="match status" value="1"/>
</dbReference>
<dbReference type="InterPro" id="IPR008979">
    <property type="entry name" value="Galactose-bd-like_sf"/>
</dbReference>
<dbReference type="InterPro" id="IPR017853">
    <property type="entry name" value="GH"/>
</dbReference>
<evidence type="ECO:0000256" key="3">
    <source>
        <dbReference type="ARBA" id="ARBA00022801"/>
    </source>
</evidence>
<evidence type="ECO:0000313" key="6">
    <source>
        <dbReference type="EMBL" id="SEG57517.1"/>
    </source>
</evidence>
<proteinExistence type="inferred from homology"/>
<dbReference type="SUPFAM" id="SSF81296">
    <property type="entry name" value="E set domains"/>
    <property type="match status" value="1"/>
</dbReference>
<evidence type="ECO:0000259" key="5">
    <source>
        <dbReference type="PROSITE" id="PS51175"/>
    </source>
</evidence>
<feature type="domain" description="CBM6" evidence="5">
    <location>
        <begin position="136"/>
        <end position="263"/>
    </location>
</feature>
<dbReference type="PANTHER" id="PTHR11452:SF75">
    <property type="entry name" value="ALPHA-GALACTOSIDASE MEL1"/>
    <property type="match status" value="1"/>
</dbReference>
<dbReference type="Gene3D" id="2.60.40.1180">
    <property type="entry name" value="Golgi alpha-mannosidase II"/>
    <property type="match status" value="1"/>
</dbReference>
<keyword evidence="4" id="KW-0326">Glycosidase</keyword>
<name>A0A1H6BBD6_9BACT</name>
<accession>A0A1H6BBD6</accession>
<dbReference type="SUPFAM" id="SSF51011">
    <property type="entry name" value="Glycosyl hydrolase domain"/>
    <property type="match status" value="1"/>
</dbReference>
<dbReference type="OrthoDB" id="9758822at2"/>
<dbReference type="SUPFAM" id="SSF51445">
    <property type="entry name" value="(Trans)glycosidases"/>
    <property type="match status" value="1"/>
</dbReference>
<dbReference type="InterPro" id="IPR013783">
    <property type="entry name" value="Ig-like_fold"/>
</dbReference>
<evidence type="ECO:0000256" key="4">
    <source>
        <dbReference type="ARBA" id="ARBA00023295"/>
    </source>
</evidence>
<gene>
    <name evidence="6" type="ORF">SAMN05421819_3643</name>
</gene>
<dbReference type="InterPro" id="IPR013780">
    <property type="entry name" value="Glyco_hydro_b"/>
</dbReference>
<reference evidence="6 7" key="1">
    <citation type="submission" date="2016-10" db="EMBL/GenBank/DDBJ databases">
        <authorList>
            <person name="de Groot N.N."/>
        </authorList>
    </citation>
    <scope>NUCLEOTIDE SEQUENCE [LARGE SCALE GENOMIC DNA]</scope>
    <source>
        <strain evidence="6 7">DSM 22489</strain>
    </source>
</reference>
<dbReference type="AlphaFoldDB" id="A0A1H6BBD6"/>
<protein>
    <recommendedName>
        <fullName evidence="5">CBM6 domain-containing protein</fullName>
    </recommendedName>
</protein>
<dbReference type="InterPro" id="IPR014756">
    <property type="entry name" value="Ig_E-set"/>
</dbReference>
<dbReference type="SUPFAM" id="SSF49785">
    <property type="entry name" value="Galactose-binding domain-like"/>
    <property type="match status" value="1"/>
</dbReference>
<organism evidence="6 7">
    <name type="scientific">Bryocella elongata</name>
    <dbReference type="NCBI Taxonomy" id="863522"/>
    <lineage>
        <taxon>Bacteria</taxon>
        <taxon>Pseudomonadati</taxon>
        <taxon>Acidobacteriota</taxon>
        <taxon>Terriglobia</taxon>
        <taxon>Terriglobales</taxon>
        <taxon>Acidobacteriaceae</taxon>
        <taxon>Bryocella</taxon>
    </lineage>
</organism>
<dbReference type="Gene3D" id="3.20.20.70">
    <property type="entry name" value="Aldolase class I"/>
    <property type="match status" value="1"/>
</dbReference>
<dbReference type="GO" id="GO:0004553">
    <property type="term" value="F:hydrolase activity, hydrolyzing O-glycosyl compounds"/>
    <property type="evidence" value="ECO:0007669"/>
    <property type="project" value="InterPro"/>
</dbReference>
<dbReference type="InterPro" id="IPR002241">
    <property type="entry name" value="Glyco_hydro_27"/>
</dbReference>
<feature type="domain" description="CBM6" evidence="5">
    <location>
        <begin position="278"/>
        <end position="405"/>
    </location>
</feature>
<keyword evidence="3" id="KW-0378">Hydrolase</keyword>
<dbReference type="Gene3D" id="2.60.120.260">
    <property type="entry name" value="Galactose-binding domain-like"/>
    <property type="match status" value="2"/>
</dbReference>
<evidence type="ECO:0000256" key="2">
    <source>
        <dbReference type="ARBA" id="ARBA00022729"/>
    </source>
</evidence>
<dbReference type="EMBL" id="FNVA01000006">
    <property type="protein sequence ID" value="SEG57517.1"/>
    <property type="molecule type" value="Genomic_DNA"/>
</dbReference>
<dbReference type="CDD" id="cd04081">
    <property type="entry name" value="CBM35_galactosidase-like"/>
    <property type="match status" value="2"/>
</dbReference>
<evidence type="ECO:0000256" key="1">
    <source>
        <dbReference type="ARBA" id="ARBA00009743"/>
    </source>
</evidence>
<dbReference type="InterPro" id="IPR041233">
    <property type="entry name" value="Melibiase_C"/>
</dbReference>
<sequence length="1061" mass="111427">MHHSNRKWLTLIGWQLLALVAMIHLSGCSGGGTKPLIVTGLTPSTVPATGGQVIFIGNNFGPDDKVTIGGVAATANYGGETLLTAIAPASSTPGAVDVVVSSPINGTVTLSKALTYLATPTAPAVSNAPTCTGTVCIYQAENVQSTLTGNADITSCSGCSAGLKVGNLGGPSFVTINDIYAPATGTYDVTIYGVDGDGSGSYRTMTAAVNGGSTQSVQISGDNWNATSAPQTIQVQLTKGSNNSIQFGNANDYAPDLDYIVVSPNTLAAATPCTSAICVYHGESASNTLFGNGQVAGCSGCSEGYKIVGLDNGYGGVIVNNVYAPVAGTYNVTVYGVDGDAPGYRTMSVAVNGGTPASINISNNNWNATAPGVSLQLPLNQGNNSITISSFLYDYGPGFDYLVVSPQPQLTAIGSGPVQINYDLNTGLASFVYSGSTIISNFYSQVMLGGASVTSTSGSYTRKISAGSNSETDVTLTASDGTPTMVQRFIIVNSNYLLMQVELLGANGAILSSNSMAPIMTTKPGSIKLPTVSDPRFLLVPFDNDSFRTYNDASVYNSLENAASYEVGVFHDGGTRNGLVLGSVTHDTWKTGIIANSAYGNYALDTLDVVGGFAGPEDQLPHGSVTGNTIASPTIMVGFYSDWRDGLEAFANANAQVVPMLSWNNPAPMGWSSWGHVQTAMSETTAVADADYFHQKLPNFNNQGVSYMNLDANGGFIDTASRDFITTAHNQGQKAGIYWVPWAYYGTDMTQTVEGTKYTYGDIVMRDQHGNPLRTIDGAYAVDPTHPGTKQRIDFYYLQFSTNGFDSIKFDFLSHGIVEGGSNNGAFYDPAVHTGVQAYNEGMSYLSKKFGATMYMDESISPIFPYQYAHARRVSCDTFGGIGSPTVNSGGTTSYEMNSATYGWWLAGRLYNFNDPDQIVLEGFTSNENKSRVTSTAIQGYMIDGDDLTDSVAPGLAQKWLTNGNINGLAALKLNFRPVDGSTAQNPTSVLVAQAGGVYYIAVFNYDGSNPLVENIDLAHAGLNGSAKYTVTDLWTGATSSTTGSLSVNLSAAESTIYKLQ</sequence>
<dbReference type="Proteomes" id="UP000236728">
    <property type="component" value="Unassembled WGS sequence"/>
</dbReference>